<reference evidence="1" key="1">
    <citation type="submission" date="2021-02" db="EMBL/GenBank/DDBJ databases">
        <authorList>
            <consortium name="DOE Joint Genome Institute"/>
            <person name="Ahrendt S."/>
            <person name="Looney B.P."/>
            <person name="Miyauchi S."/>
            <person name="Morin E."/>
            <person name="Drula E."/>
            <person name="Courty P.E."/>
            <person name="Chicoki N."/>
            <person name="Fauchery L."/>
            <person name="Kohler A."/>
            <person name="Kuo A."/>
            <person name="Labutti K."/>
            <person name="Pangilinan J."/>
            <person name="Lipzen A."/>
            <person name="Riley R."/>
            <person name="Andreopoulos W."/>
            <person name="He G."/>
            <person name="Johnson J."/>
            <person name="Barry K.W."/>
            <person name="Grigoriev I.V."/>
            <person name="Nagy L."/>
            <person name="Hibbett D."/>
            <person name="Henrissat B."/>
            <person name="Matheny P.B."/>
            <person name="Labbe J."/>
            <person name="Martin F."/>
        </authorList>
    </citation>
    <scope>NUCLEOTIDE SEQUENCE</scope>
    <source>
        <strain evidence="1">FP105234-sp</strain>
    </source>
</reference>
<evidence type="ECO:0000313" key="1">
    <source>
        <dbReference type="EMBL" id="KAI0046431.1"/>
    </source>
</evidence>
<name>A0ACB8RRR5_9AGAM</name>
<organism evidence="1 2">
    <name type="scientific">Auriscalpium vulgare</name>
    <dbReference type="NCBI Taxonomy" id="40419"/>
    <lineage>
        <taxon>Eukaryota</taxon>
        <taxon>Fungi</taxon>
        <taxon>Dikarya</taxon>
        <taxon>Basidiomycota</taxon>
        <taxon>Agaricomycotina</taxon>
        <taxon>Agaricomycetes</taxon>
        <taxon>Russulales</taxon>
        <taxon>Auriscalpiaceae</taxon>
        <taxon>Auriscalpium</taxon>
    </lineage>
</organism>
<protein>
    <submittedName>
        <fullName evidence="1">Uncharacterized protein</fullName>
    </submittedName>
</protein>
<dbReference type="Proteomes" id="UP000814033">
    <property type="component" value="Unassembled WGS sequence"/>
</dbReference>
<dbReference type="EMBL" id="MU275926">
    <property type="protein sequence ID" value="KAI0046431.1"/>
    <property type="molecule type" value="Genomic_DNA"/>
</dbReference>
<gene>
    <name evidence="1" type="ORF">FA95DRAFT_1375191</name>
</gene>
<evidence type="ECO:0000313" key="2">
    <source>
        <dbReference type="Proteomes" id="UP000814033"/>
    </source>
</evidence>
<proteinExistence type="predicted"/>
<reference evidence="1" key="2">
    <citation type="journal article" date="2022" name="New Phytol.">
        <title>Evolutionary transition to the ectomycorrhizal habit in the genomes of a hyperdiverse lineage of mushroom-forming fungi.</title>
        <authorList>
            <person name="Looney B."/>
            <person name="Miyauchi S."/>
            <person name="Morin E."/>
            <person name="Drula E."/>
            <person name="Courty P.E."/>
            <person name="Kohler A."/>
            <person name="Kuo A."/>
            <person name="LaButti K."/>
            <person name="Pangilinan J."/>
            <person name="Lipzen A."/>
            <person name="Riley R."/>
            <person name="Andreopoulos W."/>
            <person name="He G."/>
            <person name="Johnson J."/>
            <person name="Nolan M."/>
            <person name="Tritt A."/>
            <person name="Barry K.W."/>
            <person name="Grigoriev I.V."/>
            <person name="Nagy L.G."/>
            <person name="Hibbett D."/>
            <person name="Henrissat B."/>
            <person name="Matheny P.B."/>
            <person name="Labbe J."/>
            <person name="Martin F.M."/>
        </authorList>
    </citation>
    <scope>NUCLEOTIDE SEQUENCE</scope>
    <source>
        <strain evidence="1">FP105234-sp</strain>
    </source>
</reference>
<keyword evidence="2" id="KW-1185">Reference proteome</keyword>
<sequence>MDTWCPVCSRFVSNHRVYPRKARLRLGVCTRSGRILRAQRRMLRTRDDTLVRVAT</sequence>
<accession>A0ACB8RRR5</accession>
<comment type="caution">
    <text evidence="1">The sequence shown here is derived from an EMBL/GenBank/DDBJ whole genome shotgun (WGS) entry which is preliminary data.</text>
</comment>